<sequence>MFLLPLFAGLVYFAKGASVPDTVECPGLLLGEDGEEHGVLMRPGDRSVCHLYDYPTARSTGRRDYEEQATAQADQRIRDYQLGAAFAGYGVTGLFFVVSGLGPWRGSKAAVAVRADAGQGDDRHREEP</sequence>
<organism evidence="1 2">
    <name type="scientific">Streptomyces hebeiensis</name>
    <dbReference type="NCBI Taxonomy" id="229486"/>
    <lineage>
        <taxon>Bacteria</taxon>
        <taxon>Bacillati</taxon>
        <taxon>Actinomycetota</taxon>
        <taxon>Actinomycetes</taxon>
        <taxon>Kitasatosporales</taxon>
        <taxon>Streptomycetaceae</taxon>
        <taxon>Streptomyces</taxon>
    </lineage>
</organism>
<gene>
    <name evidence="1" type="ORF">GCM10009654_37030</name>
</gene>
<comment type="caution">
    <text evidence="1">The sequence shown here is derived from an EMBL/GenBank/DDBJ whole genome shotgun (WGS) entry which is preliminary data.</text>
</comment>
<keyword evidence="2" id="KW-1185">Reference proteome</keyword>
<accession>A0ABP4FJP6</accession>
<proteinExistence type="predicted"/>
<evidence type="ECO:0000313" key="1">
    <source>
        <dbReference type="EMBL" id="GAA1176429.1"/>
    </source>
</evidence>
<reference evidence="2" key="1">
    <citation type="journal article" date="2019" name="Int. J. Syst. Evol. Microbiol.">
        <title>The Global Catalogue of Microorganisms (GCM) 10K type strain sequencing project: providing services to taxonomists for standard genome sequencing and annotation.</title>
        <authorList>
            <consortium name="The Broad Institute Genomics Platform"/>
            <consortium name="The Broad Institute Genome Sequencing Center for Infectious Disease"/>
            <person name="Wu L."/>
            <person name="Ma J."/>
        </authorList>
    </citation>
    <scope>NUCLEOTIDE SEQUENCE [LARGE SCALE GENOMIC DNA]</scope>
    <source>
        <strain evidence="2">JCM 12696</strain>
    </source>
</reference>
<dbReference type="Proteomes" id="UP001501371">
    <property type="component" value="Unassembled WGS sequence"/>
</dbReference>
<dbReference type="EMBL" id="BAAAKV010000032">
    <property type="protein sequence ID" value="GAA1176429.1"/>
    <property type="molecule type" value="Genomic_DNA"/>
</dbReference>
<protein>
    <submittedName>
        <fullName evidence="1">Uncharacterized protein</fullName>
    </submittedName>
</protein>
<evidence type="ECO:0000313" key="2">
    <source>
        <dbReference type="Proteomes" id="UP001501371"/>
    </source>
</evidence>
<name>A0ABP4FJP6_9ACTN</name>